<name>A0A645GLJ2_9ZZZZ</name>
<gene>
    <name evidence="2" type="ORF">SDC9_174157</name>
</gene>
<dbReference type="AlphaFoldDB" id="A0A645GLJ2"/>
<evidence type="ECO:0000313" key="2">
    <source>
        <dbReference type="EMBL" id="MPN26732.1"/>
    </source>
</evidence>
<sequence length="54" mass="5551">MVASFFPKTIASEEPERFELLGGAEILAPPEPTAGVFMPGAEDDGDLSGIGSAK</sequence>
<reference evidence="2" key="1">
    <citation type="submission" date="2019-08" db="EMBL/GenBank/DDBJ databases">
        <authorList>
            <person name="Kucharzyk K."/>
            <person name="Murdoch R.W."/>
            <person name="Higgins S."/>
            <person name="Loffler F."/>
        </authorList>
    </citation>
    <scope>NUCLEOTIDE SEQUENCE</scope>
</reference>
<proteinExistence type="predicted"/>
<feature type="region of interest" description="Disordered" evidence="1">
    <location>
        <begin position="31"/>
        <end position="54"/>
    </location>
</feature>
<accession>A0A645GLJ2</accession>
<evidence type="ECO:0000256" key="1">
    <source>
        <dbReference type="SAM" id="MobiDB-lite"/>
    </source>
</evidence>
<comment type="caution">
    <text evidence="2">The sequence shown here is derived from an EMBL/GenBank/DDBJ whole genome shotgun (WGS) entry which is preliminary data.</text>
</comment>
<dbReference type="EMBL" id="VSSQ01076348">
    <property type="protein sequence ID" value="MPN26732.1"/>
    <property type="molecule type" value="Genomic_DNA"/>
</dbReference>
<protein>
    <submittedName>
        <fullName evidence="2">Uncharacterized protein</fullName>
    </submittedName>
</protein>
<organism evidence="2">
    <name type="scientific">bioreactor metagenome</name>
    <dbReference type="NCBI Taxonomy" id="1076179"/>
    <lineage>
        <taxon>unclassified sequences</taxon>
        <taxon>metagenomes</taxon>
        <taxon>ecological metagenomes</taxon>
    </lineage>
</organism>